<comment type="caution">
    <text evidence="2">The sequence shown here is derived from an EMBL/GenBank/DDBJ whole genome shotgun (WGS) entry which is preliminary data.</text>
</comment>
<dbReference type="InterPro" id="IPR038461">
    <property type="entry name" value="Schlafen_AlbA_2_dom_sf"/>
</dbReference>
<dbReference type="Gene3D" id="6.10.10.130">
    <property type="match status" value="1"/>
</dbReference>
<dbReference type="Gene3D" id="3.30.565.60">
    <property type="match status" value="1"/>
</dbReference>
<dbReference type="InterPro" id="IPR007421">
    <property type="entry name" value="Schlafen_AlbA_2_dom"/>
</dbReference>
<dbReference type="EMBL" id="PPTP01000001">
    <property type="protein sequence ID" value="RDB57535.1"/>
    <property type="molecule type" value="Genomic_DNA"/>
</dbReference>
<proteinExistence type="predicted"/>
<protein>
    <recommendedName>
        <fullName evidence="1">Schlafen AlbA-2 domain-containing protein</fullName>
    </recommendedName>
</protein>
<dbReference type="Pfam" id="PF13749">
    <property type="entry name" value="HATPase_c_4"/>
    <property type="match status" value="1"/>
</dbReference>
<dbReference type="Gene3D" id="3.30.950.30">
    <property type="entry name" value="Schlafen, AAA domain"/>
    <property type="match status" value="1"/>
</dbReference>
<reference evidence="2 3" key="1">
    <citation type="journal article" date="2018" name="Elife">
        <title>Discovery and characterization of a prevalent human gut bacterial enzyme sufficient for the inactivation of a family of plant toxins.</title>
        <authorList>
            <person name="Koppel N."/>
            <person name="Bisanz J.E."/>
            <person name="Pandelia M.E."/>
            <person name="Turnbaugh P.J."/>
            <person name="Balskus E.P."/>
        </authorList>
    </citation>
    <scope>NUCLEOTIDE SEQUENCE [LARGE SCALE GENOMIC DNA]</scope>
    <source>
        <strain evidence="3">anaerobia AP69FAA</strain>
    </source>
</reference>
<organism evidence="2 3">
    <name type="scientific">Senegalimassilia anaerobia</name>
    <dbReference type="NCBI Taxonomy" id="1473216"/>
    <lineage>
        <taxon>Bacteria</taxon>
        <taxon>Bacillati</taxon>
        <taxon>Actinomycetota</taxon>
        <taxon>Coriobacteriia</taxon>
        <taxon>Coriobacteriales</taxon>
        <taxon>Coriobacteriaceae</taxon>
        <taxon>Senegalimassilia</taxon>
    </lineage>
</organism>
<dbReference type="AlphaFoldDB" id="A0A369LHD7"/>
<feature type="domain" description="Schlafen AlbA-2" evidence="1">
    <location>
        <begin position="6"/>
        <end position="117"/>
    </location>
</feature>
<dbReference type="PANTHER" id="PTHR30595:SF6">
    <property type="entry name" value="SCHLAFEN ALBA-2 DOMAIN-CONTAINING PROTEIN"/>
    <property type="match status" value="1"/>
</dbReference>
<name>A0A369LHD7_9ACTN</name>
<dbReference type="RefSeq" id="WP_114620025.1">
    <property type="nucleotide sequence ID" value="NZ_PPTP01000001.1"/>
</dbReference>
<evidence type="ECO:0000313" key="2">
    <source>
        <dbReference type="EMBL" id="RDB57535.1"/>
    </source>
</evidence>
<dbReference type="OrthoDB" id="9805115at2"/>
<dbReference type="InterPro" id="IPR038475">
    <property type="entry name" value="RecG_C_sf"/>
</dbReference>
<evidence type="ECO:0000259" key="1">
    <source>
        <dbReference type="Pfam" id="PF04326"/>
    </source>
</evidence>
<sequence>MNLGSESETVEFKKSTGEHKEALQAMSAMLNKHGRGELYFGVKDNGEVIGQDATDATIRQIAGWISDKVEPSISPTIDRLTDEDAKAYIRVAFSGMDAPYSADGRYFTRVGTSNKQMAASELTTMIIERDRARNPWDSLPSGRLIEDVDEAAVREFVEMGKAAGRIGDGPADAAGVLKRLGMLASDGTLTNAGVVMFCHSPIQYPRMKLGLLAGNDKLDIFDLQQEGLPLIQLLKKAEFFVVSNIRRRFVFGEPGMQRREIPEIPREAVREAIANALCHRDYTTGTAVEVNVYMDFVEVVSPGLFPEGDAPENHLAGGDGGLKQRNPGIAQALFRSGMIEQYGTGIPRIKRYCDAEGVKFSYRQTANTTVIRFDRPGAQISIEENASMPKHIDAAKYEILDEAERIAITLATERGRVTRRELSETAGIGKMKAVQTLKTLASKGVLIWMGKSQNDPHQYYRLPSND</sequence>
<accession>A0A369LHD7</accession>
<evidence type="ECO:0000313" key="3">
    <source>
        <dbReference type="Proteomes" id="UP000253792"/>
    </source>
</evidence>
<dbReference type="Pfam" id="PF04326">
    <property type="entry name" value="SLFN_AlbA_2"/>
    <property type="match status" value="1"/>
</dbReference>
<dbReference type="Proteomes" id="UP000253792">
    <property type="component" value="Unassembled WGS sequence"/>
</dbReference>
<keyword evidence="3" id="KW-1185">Reference proteome</keyword>
<gene>
    <name evidence="2" type="ORF">C1880_01585</name>
</gene>
<dbReference type="PANTHER" id="PTHR30595">
    <property type="entry name" value="GLPR-RELATED TRANSCRIPTIONAL REPRESSOR"/>
    <property type="match status" value="1"/>
</dbReference>